<keyword evidence="4" id="KW-0808">Transferase</keyword>
<reference evidence="4" key="2">
    <citation type="submission" date="2022-01" db="EMBL/GenBank/DDBJ databases">
        <authorList>
            <person name="Yamashiro T."/>
            <person name="Shiraishi A."/>
            <person name="Satake H."/>
            <person name="Nakayama K."/>
        </authorList>
    </citation>
    <scope>NUCLEOTIDE SEQUENCE</scope>
</reference>
<evidence type="ECO:0000256" key="1">
    <source>
        <dbReference type="SAM" id="MobiDB-lite"/>
    </source>
</evidence>
<proteinExistence type="predicted"/>
<accession>A0ABQ5FUP9</accession>
<protein>
    <submittedName>
        <fullName evidence="4">RNA-directed DNA polymerase, eukaryota</fullName>
    </submittedName>
</protein>
<evidence type="ECO:0000313" key="4">
    <source>
        <dbReference type="EMBL" id="GJT67030.1"/>
    </source>
</evidence>
<feature type="transmembrane region" description="Helical" evidence="2">
    <location>
        <begin position="459"/>
        <end position="484"/>
    </location>
</feature>
<comment type="caution">
    <text evidence="4">The sequence shown here is derived from an EMBL/GenBank/DDBJ whole genome shotgun (WGS) entry which is preliminary data.</text>
</comment>
<dbReference type="PANTHER" id="PTHR35218:SF9">
    <property type="entry name" value="ENDONUCLEASE_EXONUCLEASE_PHOSPHATASE DOMAIN-CONTAINING PROTEIN"/>
    <property type="match status" value="1"/>
</dbReference>
<name>A0ABQ5FUP9_9ASTR</name>
<keyword evidence="2" id="KW-1133">Transmembrane helix</keyword>
<dbReference type="Gene3D" id="3.60.10.10">
    <property type="entry name" value="Endonuclease/exonuclease/phosphatase"/>
    <property type="match status" value="1"/>
</dbReference>
<evidence type="ECO:0000256" key="2">
    <source>
        <dbReference type="SAM" id="Phobius"/>
    </source>
</evidence>
<dbReference type="InterPro" id="IPR005135">
    <property type="entry name" value="Endo/exonuclease/phosphatase"/>
</dbReference>
<evidence type="ECO:0000313" key="5">
    <source>
        <dbReference type="Proteomes" id="UP001151760"/>
    </source>
</evidence>
<gene>
    <name evidence="4" type="ORF">Tco_1018510</name>
</gene>
<dbReference type="Proteomes" id="UP001151760">
    <property type="component" value="Unassembled WGS sequence"/>
</dbReference>
<keyword evidence="2" id="KW-0472">Membrane</keyword>
<keyword evidence="5" id="KW-1185">Reference proteome</keyword>
<feature type="region of interest" description="Disordered" evidence="1">
    <location>
        <begin position="172"/>
        <end position="192"/>
    </location>
</feature>
<sequence>MGADTKTFAFILNVRTGNHSKVVDSSPAIVLDDDCLVDRDFSCSLMRKIKDLNALPNLYLILSNEGFDNVKLTHLGGLWVLLDMDSIETKEKVVKHVGVGSWFKELHQASNSFVSDERIIWITIEGLPIKAMTHNTFSKIISSWGDLTDIEDSENDPFEIYKILEKNNDKGGLEKNKGNGKVESTDPQFPPGFTSDVRQANADEAKSTRDFKPKEDLIDSNEDVASVTSGIKSFKALKSGGSLLDVIDELIKVGHAMGYNMDGCLGHKAKKGWIQELNSKHRVNFVALQETKMERIDIFSIKALWGNLSFDYVCSPVVGYSGGILCVWDPSIFLKDNSTISDPFVAIKGTWIPSSTKLLIISVYAPQELIEKRILWDYLRHMIDTWDGECILLGDFNEVRSIYERYGTVFNSLGANSFNNFITMAGLFDLPLEGYSYTWSHKSVSKMSKLDRFLISEGLLTLFLLYRLYVLIDIYLIIVIFLCVS</sequence>
<dbReference type="GO" id="GO:0003964">
    <property type="term" value="F:RNA-directed DNA polymerase activity"/>
    <property type="evidence" value="ECO:0007669"/>
    <property type="project" value="UniProtKB-KW"/>
</dbReference>
<keyword evidence="4" id="KW-0548">Nucleotidyltransferase</keyword>
<keyword evidence="4" id="KW-0695">RNA-directed DNA polymerase</keyword>
<feature type="domain" description="Endonuclease/exonuclease/phosphatase" evidence="3">
    <location>
        <begin position="259"/>
        <end position="461"/>
    </location>
</feature>
<reference evidence="4" key="1">
    <citation type="journal article" date="2022" name="Int. J. Mol. Sci.">
        <title>Draft Genome of Tanacetum Coccineum: Genomic Comparison of Closely Related Tanacetum-Family Plants.</title>
        <authorList>
            <person name="Yamashiro T."/>
            <person name="Shiraishi A."/>
            <person name="Nakayama K."/>
            <person name="Satake H."/>
        </authorList>
    </citation>
    <scope>NUCLEOTIDE SEQUENCE</scope>
</reference>
<dbReference type="Pfam" id="PF03372">
    <property type="entry name" value="Exo_endo_phos"/>
    <property type="match status" value="1"/>
</dbReference>
<dbReference type="InterPro" id="IPR036691">
    <property type="entry name" value="Endo/exonu/phosph_ase_sf"/>
</dbReference>
<organism evidence="4 5">
    <name type="scientific">Tanacetum coccineum</name>
    <dbReference type="NCBI Taxonomy" id="301880"/>
    <lineage>
        <taxon>Eukaryota</taxon>
        <taxon>Viridiplantae</taxon>
        <taxon>Streptophyta</taxon>
        <taxon>Embryophyta</taxon>
        <taxon>Tracheophyta</taxon>
        <taxon>Spermatophyta</taxon>
        <taxon>Magnoliopsida</taxon>
        <taxon>eudicotyledons</taxon>
        <taxon>Gunneridae</taxon>
        <taxon>Pentapetalae</taxon>
        <taxon>asterids</taxon>
        <taxon>campanulids</taxon>
        <taxon>Asterales</taxon>
        <taxon>Asteraceae</taxon>
        <taxon>Asteroideae</taxon>
        <taxon>Anthemideae</taxon>
        <taxon>Anthemidinae</taxon>
        <taxon>Tanacetum</taxon>
    </lineage>
</organism>
<evidence type="ECO:0000259" key="3">
    <source>
        <dbReference type="Pfam" id="PF03372"/>
    </source>
</evidence>
<dbReference type="SUPFAM" id="SSF56219">
    <property type="entry name" value="DNase I-like"/>
    <property type="match status" value="1"/>
</dbReference>
<dbReference type="PANTHER" id="PTHR35218">
    <property type="entry name" value="RNASE H DOMAIN-CONTAINING PROTEIN"/>
    <property type="match status" value="1"/>
</dbReference>
<dbReference type="EMBL" id="BQNB010017770">
    <property type="protein sequence ID" value="GJT67030.1"/>
    <property type="molecule type" value="Genomic_DNA"/>
</dbReference>
<keyword evidence="2" id="KW-0812">Transmembrane</keyword>